<dbReference type="AlphaFoldDB" id="A0AAV4M3Y3"/>
<dbReference type="Proteomes" id="UP001054945">
    <property type="component" value="Unassembled WGS sequence"/>
</dbReference>
<organism evidence="1 2">
    <name type="scientific">Caerostris extrusa</name>
    <name type="common">Bark spider</name>
    <name type="synonym">Caerostris bankana</name>
    <dbReference type="NCBI Taxonomy" id="172846"/>
    <lineage>
        <taxon>Eukaryota</taxon>
        <taxon>Metazoa</taxon>
        <taxon>Ecdysozoa</taxon>
        <taxon>Arthropoda</taxon>
        <taxon>Chelicerata</taxon>
        <taxon>Arachnida</taxon>
        <taxon>Araneae</taxon>
        <taxon>Araneomorphae</taxon>
        <taxon>Entelegynae</taxon>
        <taxon>Araneoidea</taxon>
        <taxon>Araneidae</taxon>
        <taxon>Caerostris</taxon>
    </lineage>
</organism>
<dbReference type="EMBL" id="BPLR01001824">
    <property type="protein sequence ID" value="GIX66827.1"/>
    <property type="molecule type" value="Genomic_DNA"/>
</dbReference>
<reference evidence="1 2" key="1">
    <citation type="submission" date="2021-06" db="EMBL/GenBank/DDBJ databases">
        <title>Caerostris extrusa draft genome.</title>
        <authorList>
            <person name="Kono N."/>
            <person name="Arakawa K."/>
        </authorList>
    </citation>
    <scope>NUCLEOTIDE SEQUENCE [LARGE SCALE GENOMIC DNA]</scope>
</reference>
<sequence length="75" mass="8444">MCVKRTARSLSVSHGFSCHRRSRLGTDFGGGGYTGESRLPWGLQEIFTFVNDLVKDRKQFLFSHSSNCLKKVASF</sequence>
<evidence type="ECO:0000313" key="2">
    <source>
        <dbReference type="Proteomes" id="UP001054945"/>
    </source>
</evidence>
<gene>
    <name evidence="1" type="ORF">CEXT_91901</name>
</gene>
<name>A0AAV4M3Y3_CAEEX</name>
<comment type="caution">
    <text evidence="1">The sequence shown here is derived from an EMBL/GenBank/DDBJ whole genome shotgun (WGS) entry which is preliminary data.</text>
</comment>
<protein>
    <submittedName>
        <fullName evidence="1">Uncharacterized protein</fullName>
    </submittedName>
</protein>
<proteinExistence type="predicted"/>
<evidence type="ECO:0000313" key="1">
    <source>
        <dbReference type="EMBL" id="GIX66827.1"/>
    </source>
</evidence>
<keyword evidence="2" id="KW-1185">Reference proteome</keyword>
<accession>A0AAV4M3Y3</accession>